<reference evidence="1" key="1">
    <citation type="submission" date="2022-10" db="EMBL/GenBank/DDBJ databases">
        <title>Description of microaerobic benzene degrading bacteria.</title>
        <authorList>
            <person name="Bedics A."/>
            <person name="Tancsics A."/>
            <person name="Banerjee S."/>
        </authorList>
    </citation>
    <scope>NUCLEOTIDE SEQUENCE</scope>
    <source>
        <strain evidence="1">D2M1</strain>
    </source>
</reference>
<dbReference type="Proteomes" id="UP001148932">
    <property type="component" value="Unassembled WGS sequence"/>
</dbReference>
<keyword evidence="2" id="KW-1185">Reference proteome</keyword>
<organism evidence="1 2">
    <name type="scientific">Acidovorax benzenivorans</name>
    <dbReference type="NCBI Taxonomy" id="2987520"/>
    <lineage>
        <taxon>Bacteria</taxon>
        <taxon>Pseudomonadati</taxon>
        <taxon>Pseudomonadota</taxon>
        <taxon>Betaproteobacteria</taxon>
        <taxon>Burkholderiales</taxon>
        <taxon>Comamonadaceae</taxon>
        <taxon>Acidovorax</taxon>
    </lineage>
</organism>
<gene>
    <name evidence="1" type="ORF">OIN59_06130</name>
</gene>
<evidence type="ECO:0000313" key="1">
    <source>
        <dbReference type="EMBL" id="MDD2177006.1"/>
    </source>
</evidence>
<evidence type="ECO:0000313" key="2">
    <source>
        <dbReference type="Proteomes" id="UP001148932"/>
    </source>
</evidence>
<name>A0ABT5RUX5_9BURK</name>
<dbReference type="EMBL" id="JAPCKI010000003">
    <property type="protein sequence ID" value="MDD2177006.1"/>
    <property type="molecule type" value="Genomic_DNA"/>
</dbReference>
<accession>A0ABT5RUX5</accession>
<sequence length="132" mass="14213">MSSPRTPTTPPLLALGPGQSLWLCLSPGIALHTSQGEVAVRWAPTACGEALHTPPHTRLKAGEHLPLSGQIQATWVQLHNPFHHPAQIQLMEAAPAVPGLLLKIMQGLRTALRRPRKAAKNLGHHGALRTVR</sequence>
<proteinExistence type="predicted"/>
<protein>
    <submittedName>
        <fullName evidence="1">Uncharacterized protein</fullName>
    </submittedName>
</protein>
<comment type="caution">
    <text evidence="1">The sequence shown here is derived from an EMBL/GenBank/DDBJ whole genome shotgun (WGS) entry which is preliminary data.</text>
</comment>
<dbReference type="RefSeq" id="WP_274108188.1">
    <property type="nucleotide sequence ID" value="NZ_JAPCKI010000003.1"/>
</dbReference>